<dbReference type="Proteomes" id="UP000713880">
    <property type="component" value="Unassembled WGS sequence"/>
</dbReference>
<evidence type="ECO:0000256" key="4">
    <source>
        <dbReference type="ARBA" id="ARBA00022692"/>
    </source>
</evidence>
<dbReference type="NCBIfam" id="TIGR00797">
    <property type="entry name" value="matE"/>
    <property type="match status" value="1"/>
</dbReference>
<dbReference type="GO" id="GO:0005886">
    <property type="term" value="C:plasma membrane"/>
    <property type="evidence" value="ECO:0007669"/>
    <property type="project" value="UniProtKB-SubCell"/>
</dbReference>
<dbReference type="RefSeq" id="WP_204908412.1">
    <property type="nucleotide sequence ID" value="NZ_JACJLV010000010.1"/>
</dbReference>
<feature type="transmembrane region" description="Helical" evidence="7">
    <location>
        <begin position="322"/>
        <end position="346"/>
    </location>
</feature>
<dbReference type="InterPro" id="IPR048279">
    <property type="entry name" value="MdtK-like"/>
</dbReference>
<keyword evidence="4 7" id="KW-0812">Transmembrane</keyword>
<dbReference type="InterPro" id="IPR052031">
    <property type="entry name" value="Membrane_Transporter-Flippase"/>
</dbReference>
<evidence type="ECO:0000313" key="9">
    <source>
        <dbReference type="Proteomes" id="UP000713880"/>
    </source>
</evidence>
<name>A0A938X1Q8_9CLOT</name>
<proteinExistence type="predicted"/>
<keyword evidence="3" id="KW-1003">Cell membrane</keyword>
<evidence type="ECO:0000313" key="8">
    <source>
        <dbReference type="EMBL" id="MBM6826363.1"/>
    </source>
</evidence>
<keyword evidence="6 7" id="KW-0472">Membrane</keyword>
<keyword evidence="2" id="KW-0813">Transport</keyword>
<protein>
    <submittedName>
        <fullName evidence="8">MATE family efflux transporter</fullName>
    </submittedName>
</protein>
<sequence>MNTKSRASNPITEGVIWKQLLIFFFPIMVGTLFQQLYNTVDAVIVGRFVGKQALASVGGSAAVLSNFVIGFFTGLSAGASVIIAQFYGAKDEKNLNKGLHTAYAFSIIASIFISIIGWFATPGLLRLLKTPEDTIADSTLYLRIYFLGIIFTLIYNMGSYIMRALGDSRRPLYYLIICCILNIILDLVAVVGLGMGIAGAAIATVISQAVSAGLVSRALMKSYDMLRLKLRAIRIHPDLLRSEFRIGLPGGLQSCAYSISNIIIQTAINNFGTDTAAAWAAFGKVDAIFWTITGSFGITIATFAGQNYGARKYDRIQRSVRVCLGMSLGLCGGLLIFLFTCCRPLYYAFTTDPNVVDIGVYMLRTIAPSYVIYIFVEIFSGALRGIGDVLIPVCITMGGVLIIRLSWILFVTPMTGELSTLLYSYPLAWGATLLLLAPYYWQRKKRLLSGIPASQN</sequence>
<evidence type="ECO:0000256" key="7">
    <source>
        <dbReference type="SAM" id="Phobius"/>
    </source>
</evidence>
<feature type="transmembrane region" description="Helical" evidence="7">
    <location>
        <begin position="358"/>
        <end position="376"/>
    </location>
</feature>
<dbReference type="PANTHER" id="PTHR43549">
    <property type="entry name" value="MULTIDRUG RESISTANCE PROTEIN YPNP-RELATED"/>
    <property type="match status" value="1"/>
</dbReference>
<feature type="transmembrane region" description="Helical" evidence="7">
    <location>
        <begin position="20"/>
        <end position="37"/>
    </location>
</feature>
<evidence type="ECO:0000256" key="3">
    <source>
        <dbReference type="ARBA" id="ARBA00022475"/>
    </source>
</evidence>
<comment type="caution">
    <text evidence="8">The sequence shown here is derived from an EMBL/GenBank/DDBJ whole genome shotgun (WGS) entry which is preliminary data.</text>
</comment>
<dbReference type="CDD" id="cd13138">
    <property type="entry name" value="MATE_yoeA_like"/>
    <property type="match status" value="1"/>
</dbReference>
<keyword evidence="9" id="KW-1185">Reference proteome</keyword>
<reference evidence="8" key="1">
    <citation type="submission" date="2020-08" db="EMBL/GenBank/DDBJ databases">
        <authorList>
            <person name="Cejkova D."/>
            <person name="Kubasova T."/>
            <person name="Jahodarova E."/>
            <person name="Rychlik I."/>
        </authorList>
    </citation>
    <scope>NUCLEOTIDE SEQUENCE</scope>
    <source>
        <strain evidence="8">An420c</strain>
    </source>
</reference>
<dbReference type="PIRSF" id="PIRSF006603">
    <property type="entry name" value="DinF"/>
    <property type="match status" value="1"/>
</dbReference>
<gene>
    <name evidence="8" type="ORF">H6A13_04460</name>
</gene>
<comment type="subcellular location">
    <subcellularLocation>
        <location evidence="1">Cell membrane</location>
        <topology evidence="1">Multi-pass membrane protein</topology>
    </subcellularLocation>
</comment>
<organism evidence="8 9">
    <name type="scientific">Mordavella massiliensis</name>
    <dbReference type="NCBI Taxonomy" id="1871024"/>
    <lineage>
        <taxon>Bacteria</taxon>
        <taxon>Bacillati</taxon>
        <taxon>Bacillota</taxon>
        <taxon>Clostridia</taxon>
        <taxon>Eubacteriales</taxon>
        <taxon>Clostridiaceae</taxon>
        <taxon>Mordavella</taxon>
    </lineage>
</organism>
<dbReference type="PANTHER" id="PTHR43549:SF3">
    <property type="entry name" value="MULTIDRUG RESISTANCE PROTEIN YPNP-RELATED"/>
    <property type="match status" value="1"/>
</dbReference>
<feature type="transmembrane region" description="Helical" evidence="7">
    <location>
        <begin position="172"/>
        <end position="191"/>
    </location>
</feature>
<evidence type="ECO:0000256" key="2">
    <source>
        <dbReference type="ARBA" id="ARBA00022448"/>
    </source>
</evidence>
<evidence type="ECO:0000256" key="1">
    <source>
        <dbReference type="ARBA" id="ARBA00004651"/>
    </source>
</evidence>
<feature type="transmembrane region" description="Helical" evidence="7">
    <location>
        <begin position="67"/>
        <end position="89"/>
    </location>
</feature>
<dbReference type="GO" id="GO:0015297">
    <property type="term" value="F:antiporter activity"/>
    <property type="evidence" value="ECO:0007669"/>
    <property type="project" value="InterPro"/>
</dbReference>
<dbReference type="GO" id="GO:0042910">
    <property type="term" value="F:xenobiotic transmembrane transporter activity"/>
    <property type="evidence" value="ECO:0007669"/>
    <property type="project" value="InterPro"/>
</dbReference>
<reference evidence="8" key="2">
    <citation type="journal article" date="2021" name="Sci. Rep.">
        <title>The distribution of antibiotic resistance genes in chicken gut microbiota commensals.</title>
        <authorList>
            <person name="Juricova H."/>
            <person name="Matiasovicova J."/>
            <person name="Kubasova T."/>
            <person name="Cejkova D."/>
            <person name="Rychlik I."/>
        </authorList>
    </citation>
    <scope>NUCLEOTIDE SEQUENCE</scope>
    <source>
        <strain evidence="8">An420c</strain>
    </source>
</reference>
<keyword evidence="5 7" id="KW-1133">Transmembrane helix</keyword>
<feature type="transmembrane region" description="Helical" evidence="7">
    <location>
        <begin position="140"/>
        <end position="160"/>
    </location>
</feature>
<dbReference type="EMBL" id="JACJLV010000010">
    <property type="protein sequence ID" value="MBM6826363.1"/>
    <property type="molecule type" value="Genomic_DNA"/>
</dbReference>
<dbReference type="Pfam" id="PF01554">
    <property type="entry name" value="MatE"/>
    <property type="match status" value="2"/>
</dbReference>
<accession>A0A938X1Q8</accession>
<feature type="transmembrane region" description="Helical" evidence="7">
    <location>
        <begin position="197"/>
        <end position="220"/>
    </location>
</feature>
<feature type="transmembrane region" description="Helical" evidence="7">
    <location>
        <begin position="422"/>
        <end position="441"/>
    </location>
</feature>
<evidence type="ECO:0000256" key="5">
    <source>
        <dbReference type="ARBA" id="ARBA00022989"/>
    </source>
</evidence>
<dbReference type="AlphaFoldDB" id="A0A938X1Q8"/>
<feature type="transmembrane region" description="Helical" evidence="7">
    <location>
        <begin position="388"/>
        <end position="410"/>
    </location>
</feature>
<dbReference type="InterPro" id="IPR002528">
    <property type="entry name" value="MATE_fam"/>
</dbReference>
<evidence type="ECO:0000256" key="6">
    <source>
        <dbReference type="ARBA" id="ARBA00023136"/>
    </source>
</evidence>
<feature type="transmembrane region" description="Helical" evidence="7">
    <location>
        <begin position="101"/>
        <end position="120"/>
    </location>
</feature>